<dbReference type="EMBL" id="FTOE01000002">
    <property type="protein sequence ID" value="SIS59055.1"/>
    <property type="molecule type" value="Genomic_DNA"/>
</dbReference>
<dbReference type="InterPro" id="IPR019999">
    <property type="entry name" value="Anth_synth_I-like"/>
</dbReference>
<keyword evidence="6" id="KW-1185">Reference proteome</keyword>
<dbReference type="Gene3D" id="3.60.120.10">
    <property type="entry name" value="Anthranilate synthase"/>
    <property type="match status" value="1"/>
</dbReference>
<feature type="domain" description="Anthranilate synthase component I N-terminal" evidence="4">
    <location>
        <begin position="16"/>
        <end position="147"/>
    </location>
</feature>
<evidence type="ECO:0000256" key="1">
    <source>
        <dbReference type="ARBA" id="ARBA00013139"/>
    </source>
</evidence>
<dbReference type="GO" id="GO:0000162">
    <property type="term" value="P:L-tryptophan biosynthetic process"/>
    <property type="evidence" value="ECO:0007669"/>
    <property type="project" value="TreeGrafter"/>
</dbReference>
<dbReference type="InterPro" id="IPR005802">
    <property type="entry name" value="ADC_synth_comp_1"/>
</dbReference>
<evidence type="ECO:0000259" key="3">
    <source>
        <dbReference type="Pfam" id="PF00425"/>
    </source>
</evidence>
<dbReference type="STRING" id="619304.SAMN05421760_102320"/>
<evidence type="ECO:0000313" key="6">
    <source>
        <dbReference type="Proteomes" id="UP000185999"/>
    </source>
</evidence>
<protein>
    <recommendedName>
        <fullName evidence="1">aminodeoxychorismate synthase</fullName>
        <ecNumber evidence="1">2.6.1.85</ecNumber>
    </recommendedName>
</protein>
<dbReference type="PANTHER" id="PTHR11236:SF50">
    <property type="entry name" value="AMINODEOXYCHORISMATE SYNTHASE COMPONENT 1"/>
    <property type="match status" value="1"/>
</dbReference>
<dbReference type="InterPro" id="IPR006805">
    <property type="entry name" value="Anth_synth_I_N"/>
</dbReference>
<dbReference type="Pfam" id="PF04715">
    <property type="entry name" value="Anth_synt_I_N"/>
    <property type="match status" value="1"/>
</dbReference>
<dbReference type="PANTHER" id="PTHR11236">
    <property type="entry name" value="AMINOBENZOATE/ANTHRANILATE SYNTHASE"/>
    <property type="match status" value="1"/>
</dbReference>
<evidence type="ECO:0000256" key="2">
    <source>
        <dbReference type="ARBA" id="ARBA00022679"/>
    </source>
</evidence>
<dbReference type="GO" id="GO:0046820">
    <property type="term" value="F:4-amino-4-deoxychorismate synthase activity"/>
    <property type="evidence" value="ECO:0007669"/>
    <property type="project" value="UniProtKB-EC"/>
</dbReference>
<dbReference type="SUPFAM" id="SSF56322">
    <property type="entry name" value="ADC synthase"/>
    <property type="match status" value="1"/>
</dbReference>
<organism evidence="5 6">
    <name type="scientific">Neptunomonas antarctica</name>
    <dbReference type="NCBI Taxonomy" id="619304"/>
    <lineage>
        <taxon>Bacteria</taxon>
        <taxon>Pseudomonadati</taxon>
        <taxon>Pseudomonadota</taxon>
        <taxon>Gammaproteobacteria</taxon>
        <taxon>Oceanospirillales</taxon>
        <taxon>Oceanospirillaceae</taxon>
        <taxon>Neptunomonas</taxon>
    </lineage>
</organism>
<keyword evidence="2" id="KW-0808">Transferase</keyword>
<dbReference type="PRINTS" id="PR00095">
    <property type="entry name" value="ANTSNTHASEI"/>
</dbReference>
<accession>A0A1N7KBS8</accession>
<dbReference type="EC" id="2.6.1.85" evidence="1"/>
<dbReference type="RefSeq" id="WP_054342416.1">
    <property type="nucleotide sequence ID" value="NZ_FTOE01000002.1"/>
</dbReference>
<dbReference type="Proteomes" id="UP000185999">
    <property type="component" value="Unassembled WGS sequence"/>
</dbReference>
<name>A0A1N7KBS8_9GAMM</name>
<feature type="domain" description="Chorismate-utilising enzyme C-terminal" evidence="3">
    <location>
        <begin position="196"/>
        <end position="449"/>
    </location>
</feature>
<dbReference type="GO" id="GO:0009396">
    <property type="term" value="P:folic acid-containing compound biosynthetic process"/>
    <property type="evidence" value="ECO:0007669"/>
    <property type="project" value="InterPro"/>
</dbReference>
<dbReference type="Pfam" id="PF00425">
    <property type="entry name" value="Chorismate_bind"/>
    <property type="match status" value="1"/>
</dbReference>
<reference evidence="6" key="1">
    <citation type="submission" date="2017-01" db="EMBL/GenBank/DDBJ databases">
        <authorList>
            <person name="Varghese N."/>
            <person name="Submissions S."/>
        </authorList>
    </citation>
    <scope>NUCLEOTIDE SEQUENCE [LARGE SCALE GENOMIC DNA]</scope>
    <source>
        <strain evidence="6">DSM 22306</strain>
    </source>
</reference>
<dbReference type="OrthoDB" id="9803598at2"/>
<dbReference type="NCBIfam" id="TIGR00553">
    <property type="entry name" value="pabB"/>
    <property type="match status" value="1"/>
</dbReference>
<sequence>MLNRVTLSYQVSTTCYFERIRPLGNAILLDSGKPDSERGRFDILVAAPVCQLTYHRGALSGINLPISVSANTDPFVALQDLYSHSCPTSPCPPSELPFCGGLVGHFGYDLGRVIEKIPTQALDDTLLPEMQVGLYSWAIIIDHTAQTACLVGSHLINNTALNALAEQIADMPPAATTSPTKQFCLTSEFSSNLTEPQYHSALSRIDDYIHAGDCYQVNLAQRFSAHCQGDPWHAYKQLRSAASTHYAAYFDTEHGAVLSLSPERFLATDRQGHVITQPIKGTRPRGADDASDQKLAEELKHSEKDRSENVMIVDLMRNDLSKVCQHHSVKTPSLFTIESYKNVHHLVSTVTGTLNIDQSPISLLRHCFPGGSITGAPKIRAMEIIDELEPHRRSIYCGSIGYLCLSGQMDTSITIRTLLVENNEIHCWAGGGIVADSISEMEYQETYDKVNNLLSTLESM</sequence>
<evidence type="ECO:0000313" key="5">
    <source>
        <dbReference type="EMBL" id="SIS59055.1"/>
    </source>
</evidence>
<evidence type="ECO:0000259" key="4">
    <source>
        <dbReference type="Pfam" id="PF04715"/>
    </source>
</evidence>
<dbReference type="AlphaFoldDB" id="A0A1N7KBS8"/>
<dbReference type="InterPro" id="IPR015890">
    <property type="entry name" value="Chorismate_C"/>
</dbReference>
<dbReference type="InterPro" id="IPR005801">
    <property type="entry name" value="ADC_synthase"/>
</dbReference>
<proteinExistence type="predicted"/>
<gene>
    <name evidence="5" type="ORF">SAMN05421760_102320</name>
</gene>